<name>A0A1I6GGQ9_9EURY</name>
<dbReference type="STRING" id="555875.SAMN04488124_1017"/>
<dbReference type="Gene3D" id="3.40.50.2000">
    <property type="entry name" value="Glycogen Phosphorylase B"/>
    <property type="match status" value="2"/>
</dbReference>
<feature type="domain" description="Glycosyl transferase family 1" evidence="1">
    <location>
        <begin position="179"/>
        <end position="300"/>
    </location>
</feature>
<dbReference type="Pfam" id="PF00534">
    <property type="entry name" value="Glycos_transf_1"/>
    <property type="match status" value="1"/>
</dbReference>
<dbReference type="AlphaFoldDB" id="A0A1I6GGQ9"/>
<protein>
    <submittedName>
        <fullName evidence="3">Glycosyltransferase involved in cell wall bisynthesis</fullName>
    </submittedName>
</protein>
<organism evidence="3 4">
    <name type="scientific">Halogeometricum limi</name>
    <dbReference type="NCBI Taxonomy" id="555875"/>
    <lineage>
        <taxon>Archaea</taxon>
        <taxon>Methanobacteriati</taxon>
        <taxon>Methanobacteriota</taxon>
        <taxon>Stenosarchaea group</taxon>
        <taxon>Halobacteria</taxon>
        <taxon>Halobacteriales</taxon>
        <taxon>Haloferacaceae</taxon>
        <taxon>Halogeometricum</taxon>
    </lineage>
</organism>
<dbReference type="PANTHER" id="PTHR45947">
    <property type="entry name" value="SULFOQUINOVOSYL TRANSFERASE SQD2"/>
    <property type="match status" value="1"/>
</dbReference>
<gene>
    <name evidence="3" type="ORF">SAMN04488124_1017</name>
</gene>
<reference evidence="4" key="1">
    <citation type="submission" date="2016-10" db="EMBL/GenBank/DDBJ databases">
        <authorList>
            <person name="Varghese N."/>
            <person name="Submissions S."/>
        </authorList>
    </citation>
    <scope>NUCLEOTIDE SEQUENCE [LARGE SCALE GENOMIC DNA]</scope>
    <source>
        <strain evidence="4">CGMCC 1.8711</strain>
    </source>
</reference>
<dbReference type="PANTHER" id="PTHR45947:SF3">
    <property type="entry name" value="SULFOQUINOVOSYL TRANSFERASE SQD2"/>
    <property type="match status" value="1"/>
</dbReference>
<evidence type="ECO:0000313" key="3">
    <source>
        <dbReference type="EMBL" id="SFR41366.1"/>
    </source>
</evidence>
<dbReference type="CDD" id="cd03801">
    <property type="entry name" value="GT4_PimA-like"/>
    <property type="match status" value="1"/>
</dbReference>
<keyword evidence="4" id="KW-1185">Reference proteome</keyword>
<dbReference type="OrthoDB" id="132546at2157"/>
<feature type="domain" description="Glycosyltransferase subfamily 4-like N-terminal" evidence="2">
    <location>
        <begin position="15"/>
        <end position="174"/>
    </location>
</feature>
<dbReference type="Proteomes" id="UP000243250">
    <property type="component" value="Unassembled WGS sequence"/>
</dbReference>
<dbReference type="InterPro" id="IPR028098">
    <property type="entry name" value="Glyco_trans_4-like_N"/>
</dbReference>
<evidence type="ECO:0000313" key="4">
    <source>
        <dbReference type="Proteomes" id="UP000243250"/>
    </source>
</evidence>
<dbReference type="EMBL" id="FOYS01000002">
    <property type="protein sequence ID" value="SFR41366.1"/>
    <property type="molecule type" value="Genomic_DNA"/>
</dbReference>
<evidence type="ECO:0000259" key="1">
    <source>
        <dbReference type="Pfam" id="PF00534"/>
    </source>
</evidence>
<evidence type="ECO:0000259" key="2">
    <source>
        <dbReference type="Pfam" id="PF13439"/>
    </source>
</evidence>
<sequence length="352" mass="37900">MRVLYVTSKYPPHTGGVETHVEELAAGMVERGHDVTVFSADDGPDVETTCVRDGVSVRRFDAFAPGDAYHAAPGIFTAVRAFDADVVHGHNYHSLPLAFAAAATTDPFVATPHYHAGSASGFRDALLRLYAAVGRRALERARQVVAVSEWERRRLDDDFGIDATVIPNGLHVDRFAGAEPFDRDRPYLLCVGRVEEYKGVQFVVDAMTELPEYDLLVAGSGSYSEELKRRAESRGVADRVEFLGYVADEELPGLYAGAAAFVTMSSFEAYGMTVAEALAAGTPCVVREAGALVDWVGRDDCVGVDDPTPSTVAAAVGRAAGLDAPSESLPRWDAVCEETERVYESLVSDETS</sequence>
<keyword evidence="3" id="KW-0808">Transferase</keyword>
<dbReference type="InterPro" id="IPR050194">
    <property type="entry name" value="Glycosyltransferase_grp1"/>
</dbReference>
<dbReference type="Pfam" id="PF13439">
    <property type="entry name" value="Glyco_transf_4"/>
    <property type="match status" value="1"/>
</dbReference>
<dbReference type="SUPFAM" id="SSF53756">
    <property type="entry name" value="UDP-Glycosyltransferase/glycogen phosphorylase"/>
    <property type="match status" value="1"/>
</dbReference>
<dbReference type="RefSeq" id="WP_089877459.1">
    <property type="nucleotide sequence ID" value="NZ_FOYS01000002.1"/>
</dbReference>
<dbReference type="GO" id="GO:0016757">
    <property type="term" value="F:glycosyltransferase activity"/>
    <property type="evidence" value="ECO:0007669"/>
    <property type="project" value="InterPro"/>
</dbReference>
<proteinExistence type="predicted"/>
<accession>A0A1I6GGQ9</accession>
<dbReference type="InterPro" id="IPR001296">
    <property type="entry name" value="Glyco_trans_1"/>
</dbReference>